<dbReference type="Proteomes" id="UP000198525">
    <property type="component" value="Unassembled WGS sequence"/>
</dbReference>
<keyword evidence="4" id="KW-1185">Reference proteome</keyword>
<keyword evidence="3" id="KW-0675">Receptor</keyword>
<dbReference type="InterPro" id="IPR018389">
    <property type="entry name" value="DctP_fam"/>
</dbReference>
<dbReference type="STRING" id="376427.SAMN04487954_11410"/>
<protein>
    <submittedName>
        <fullName evidence="3">Tripartite ATP-independent transporter solute receptor, DctP family</fullName>
    </submittedName>
</protein>
<dbReference type="Pfam" id="PF03480">
    <property type="entry name" value="DctP"/>
    <property type="match status" value="1"/>
</dbReference>
<evidence type="ECO:0000313" key="4">
    <source>
        <dbReference type="Proteomes" id="UP000198525"/>
    </source>
</evidence>
<dbReference type="GO" id="GO:0030246">
    <property type="term" value="F:carbohydrate binding"/>
    <property type="evidence" value="ECO:0007669"/>
    <property type="project" value="TreeGrafter"/>
</dbReference>
<evidence type="ECO:0000313" key="3">
    <source>
        <dbReference type="EMBL" id="SDK27700.1"/>
    </source>
</evidence>
<feature type="signal peptide" evidence="2">
    <location>
        <begin position="1"/>
        <end position="29"/>
    </location>
</feature>
<accession>A0A1G9AM97</accession>
<dbReference type="GO" id="GO:0055085">
    <property type="term" value="P:transmembrane transport"/>
    <property type="evidence" value="ECO:0007669"/>
    <property type="project" value="InterPro"/>
</dbReference>
<dbReference type="NCBIfam" id="NF037995">
    <property type="entry name" value="TRAP_S1"/>
    <property type="match status" value="1"/>
</dbReference>
<dbReference type="RefSeq" id="WP_245682279.1">
    <property type="nucleotide sequence ID" value="NZ_FNES01000014.1"/>
</dbReference>
<evidence type="ECO:0000256" key="2">
    <source>
        <dbReference type="SAM" id="SignalP"/>
    </source>
</evidence>
<name>A0A1G9AM97_9GAMM</name>
<dbReference type="PANTHER" id="PTHR33376:SF2">
    <property type="entry name" value="DICARBOXYLATE-BINDING PERIPLASMIC PROTEIN"/>
    <property type="match status" value="1"/>
</dbReference>
<dbReference type="CDD" id="cd13671">
    <property type="entry name" value="PBP2_TRAP_SBP_like_3"/>
    <property type="match status" value="1"/>
</dbReference>
<keyword evidence="1 2" id="KW-0732">Signal</keyword>
<dbReference type="GO" id="GO:0030288">
    <property type="term" value="C:outer membrane-bounded periplasmic space"/>
    <property type="evidence" value="ECO:0007669"/>
    <property type="project" value="InterPro"/>
</dbReference>
<dbReference type="PIRSF" id="PIRSF006470">
    <property type="entry name" value="DctB"/>
    <property type="match status" value="1"/>
</dbReference>
<proteinExistence type="predicted"/>
<dbReference type="InterPro" id="IPR004682">
    <property type="entry name" value="TRAP_DctP"/>
</dbReference>
<evidence type="ECO:0000256" key="1">
    <source>
        <dbReference type="ARBA" id="ARBA00022729"/>
    </source>
</evidence>
<dbReference type="EMBL" id="FNES01000014">
    <property type="protein sequence ID" value="SDK27700.1"/>
    <property type="molecule type" value="Genomic_DNA"/>
</dbReference>
<feature type="chain" id="PRO_5011724497" evidence="2">
    <location>
        <begin position="30"/>
        <end position="331"/>
    </location>
</feature>
<reference evidence="3 4" key="1">
    <citation type="submission" date="2016-10" db="EMBL/GenBank/DDBJ databases">
        <authorList>
            <person name="de Groot N.N."/>
        </authorList>
    </citation>
    <scope>NUCLEOTIDE SEQUENCE [LARGE SCALE GENOMIC DNA]</scope>
    <source>
        <strain evidence="3 4">CGMCC 1.6133</strain>
    </source>
</reference>
<sequence length="331" mass="36799">MQTTTFMKKTVCAAAVAAAMGAMSLPVQAEGWRGWNIHPEGYPNTEALEAFAERVAERTEGRIEPQVYNNGVLGDQPDAIEQTRNGALDFANFNMGPMGPIVNETNVLSLPFIFDSIDHMHEVMDGEIGQQFADALADKNLIALSWFDSGARSLYNTSHPIETPEDVEGLKIRVMNNDLYVEMIEALGGNATPMAYGEVFQSLKTGVLDGAENNYPSFESSNHYEVAEYYSLTEHLIIPECLCIAKASWESLSEEDQEIVREEAIKASEMQRQLWVEGSQESREIVLDAGVEINEIEDKTPFQDLMEPVYAGFIEENPDLEELIDAIRSSN</sequence>
<gene>
    <name evidence="3" type="ORF">SAMN04487954_11410</name>
</gene>
<dbReference type="PANTHER" id="PTHR33376">
    <property type="match status" value="1"/>
</dbReference>
<dbReference type="NCBIfam" id="TIGR00787">
    <property type="entry name" value="dctP"/>
    <property type="match status" value="1"/>
</dbReference>
<dbReference type="AlphaFoldDB" id="A0A1G9AM97"/>
<organism evidence="3 4">
    <name type="scientific">Billgrantia gudaonensis</name>
    <dbReference type="NCBI Taxonomy" id="376427"/>
    <lineage>
        <taxon>Bacteria</taxon>
        <taxon>Pseudomonadati</taxon>
        <taxon>Pseudomonadota</taxon>
        <taxon>Gammaproteobacteria</taxon>
        <taxon>Oceanospirillales</taxon>
        <taxon>Halomonadaceae</taxon>
        <taxon>Billgrantia</taxon>
    </lineage>
</organism>
<dbReference type="InterPro" id="IPR038404">
    <property type="entry name" value="TRAP_DctP_sf"/>
</dbReference>
<dbReference type="Gene3D" id="3.40.190.170">
    <property type="entry name" value="Bacterial extracellular solute-binding protein, family 7"/>
    <property type="match status" value="1"/>
</dbReference>